<evidence type="ECO:0000256" key="1">
    <source>
        <dbReference type="ARBA" id="ARBA00004123"/>
    </source>
</evidence>
<dbReference type="EMBL" id="HE650824">
    <property type="protein sequence ID" value="CCF58129.1"/>
    <property type="molecule type" value="Genomic_DNA"/>
</dbReference>
<keyword evidence="8" id="KW-1185">Reference proteome</keyword>
<dbReference type="GO" id="GO:1990526">
    <property type="term" value="C:Ste12p-Dig1p-Dig2p complex"/>
    <property type="evidence" value="ECO:0007669"/>
    <property type="project" value="TreeGrafter"/>
</dbReference>
<dbReference type="AlphaFoldDB" id="H2AUS9"/>
<dbReference type="InterPro" id="IPR003120">
    <property type="entry name" value="Ste12"/>
</dbReference>
<sequence length="503" mass="57817">MSNTSTGNRSSDDSDGDVFNDIGNCLKMMHELKFFLATAPVNWQKHQIIRRYYLNGTHGFVSCVFWNNLFYITGTDIVKTCLYKMECFGRKVINLKKFEEGVFSDLRNLKCGVDAILEQPKSDFLKLLFKNLCLKTKKKQKVFFWFNVPHDKLFMDALERDLKRERANHTPTTLPVAEPALSFNFNFDKDEPLESHFTNFFNNLDKSLRVPKVQALQQTITSESTEKDSQQNTDDEESDIEDFPLDYFPVSVEYPTQELQVDPIEMNNPQVVIASDRKPELSTRITPHVLTNREYYEMKGYDPVASLNSSSSLHEMAEPSYTQRTFFNPQQSQQLAYNSEDMIMPSTSVHEYFMQPEEFPPYPFPPSSAIPVNMIETDPNVQLPLNWSYYPPQTIQRPPTATSATIRPFTPGFFTAFTPTAPFGAPLLSPWADSSPQYMRSTTSKTFKHRKNGNKVSKPQHVNARSNSLTQKLKQNTTRQDNDESIDATNDAKESFNKIMSSR</sequence>
<proteinExistence type="inferred from homology"/>
<name>H2AUS9_KAZAF</name>
<gene>
    <name evidence="7" type="primary">KAFR0D04820</name>
    <name evidence="7" type="ORF">KAFR_0D04820</name>
</gene>
<feature type="compositionally biased region" description="Polar residues" evidence="6">
    <location>
        <begin position="432"/>
        <end position="445"/>
    </location>
</feature>
<dbReference type="GO" id="GO:2000220">
    <property type="term" value="P:regulation of pseudohyphal growth"/>
    <property type="evidence" value="ECO:0007669"/>
    <property type="project" value="TreeGrafter"/>
</dbReference>
<dbReference type="GO" id="GO:0003700">
    <property type="term" value="F:DNA-binding transcription factor activity"/>
    <property type="evidence" value="ECO:0007669"/>
    <property type="project" value="InterPro"/>
</dbReference>
<keyword evidence="3" id="KW-0804">Transcription</keyword>
<feature type="region of interest" description="Disordered" evidence="6">
    <location>
        <begin position="432"/>
        <end position="503"/>
    </location>
</feature>
<feature type="compositionally biased region" description="Polar residues" evidence="6">
    <location>
        <begin position="463"/>
        <end position="479"/>
    </location>
</feature>
<dbReference type="eggNOG" id="ENOG502QTVR">
    <property type="taxonomic scope" value="Eukaryota"/>
</dbReference>
<dbReference type="InParanoid" id="H2AUS9"/>
<dbReference type="GO" id="GO:1990527">
    <property type="term" value="C:Tec1p-Ste12p-Dig1p complex"/>
    <property type="evidence" value="ECO:0007669"/>
    <property type="project" value="TreeGrafter"/>
</dbReference>
<evidence type="ECO:0008006" key="9">
    <source>
        <dbReference type="Google" id="ProtNLM"/>
    </source>
</evidence>
<dbReference type="GeneID" id="13882532"/>
<evidence type="ECO:0000256" key="6">
    <source>
        <dbReference type="SAM" id="MobiDB-lite"/>
    </source>
</evidence>
<evidence type="ECO:0000256" key="3">
    <source>
        <dbReference type="ARBA" id="ARBA00023163"/>
    </source>
</evidence>
<dbReference type="InterPro" id="IPR052127">
    <property type="entry name" value="STE12_transcription_factor"/>
</dbReference>
<evidence type="ECO:0000256" key="4">
    <source>
        <dbReference type="ARBA" id="ARBA00023242"/>
    </source>
</evidence>
<dbReference type="STRING" id="1071382.H2AUS9"/>
<accession>H2AUS9</accession>
<evidence type="ECO:0000256" key="2">
    <source>
        <dbReference type="ARBA" id="ARBA00023015"/>
    </source>
</evidence>
<keyword evidence="2" id="KW-0805">Transcription regulation</keyword>
<dbReference type="RefSeq" id="XP_003957264.1">
    <property type="nucleotide sequence ID" value="XM_003957215.1"/>
</dbReference>
<keyword evidence="4" id="KW-0539">Nucleus</keyword>
<comment type="similarity">
    <text evidence="5">Belongs to the STE12 transcription factor family.</text>
</comment>
<dbReference type="OrthoDB" id="1095242at2759"/>
<dbReference type="SMART" id="SM00424">
    <property type="entry name" value="STE"/>
    <property type="match status" value="1"/>
</dbReference>
<evidence type="ECO:0000313" key="8">
    <source>
        <dbReference type="Proteomes" id="UP000005220"/>
    </source>
</evidence>
<feature type="region of interest" description="Disordered" evidence="6">
    <location>
        <begin position="219"/>
        <end position="240"/>
    </location>
</feature>
<protein>
    <recommendedName>
        <fullName evidence="9">STE12</fullName>
    </recommendedName>
</protein>
<dbReference type="GO" id="GO:0005634">
    <property type="term" value="C:nucleus"/>
    <property type="evidence" value="ECO:0007669"/>
    <property type="project" value="UniProtKB-SubCell"/>
</dbReference>
<organism evidence="7 8">
    <name type="scientific">Kazachstania africana (strain ATCC 22294 / BCRC 22015 / CBS 2517 / CECT 1963 / NBRC 1671 / NRRL Y-8276)</name>
    <name type="common">Yeast</name>
    <name type="synonym">Kluyveromyces africanus</name>
    <dbReference type="NCBI Taxonomy" id="1071382"/>
    <lineage>
        <taxon>Eukaryota</taxon>
        <taxon>Fungi</taxon>
        <taxon>Dikarya</taxon>
        <taxon>Ascomycota</taxon>
        <taxon>Saccharomycotina</taxon>
        <taxon>Saccharomycetes</taxon>
        <taxon>Saccharomycetales</taxon>
        <taxon>Saccharomycetaceae</taxon>
        <taxon>Kazachstania</taxon>
    </lineage>
</organism>
<dbReference type="HOGENOM" id="CLU_541910_0_0_1"/>
<evidence type="ECO:0000256" key="5">
    <source>
        <dbReference type="ARBA" id="ARBA00024345"/>
    </source>
</evidence>
<dbReference type="PANTHER" id="PTHR47427:SF1">
    <property type="entry name" value="PROTEIN STE12"/>
    <property type="match status" value="1"/>
</dbReference>
<dbReference type="Proteomes" id="UP000005220">
    <property type="component" value="Chromosome 4"/>
</dbReference>
<dbReference type="KEGG" id="kaf:KAFR_0D04820"/>
<evidence type="ECO:0000313" key="7">
    <source>
        <dbReference type="EMBL" id="CCF58129.1"/>
    </source>
</evidence>
<dbReference type="PANTHER" id="PTHR47427">
    <property type="entry name" value="PROTEIN STE12"/>
    <property type="match status" value="1"/>
</dbReference>
<dbReference type="Pfam" id="PF02200">
    <property type="entry name" value="STE"/>
    <property type="match status" value="1"/>
</dbReference>
<comment type="subcellular location">
    <subcellularLocation>
        <location evidence="1">Nucleus</location>
    </subcellularLocation>
</comment>
<reference evidence="7 8" key="1">
    <citation type="journal article" date="2011" name="Proc. Natl. Acad. Sci. U.S.A.">
        <title>Evolutionary erosion of yeast sex chromosomes by mating-type switching accidents.</title>
        <authorList>
            <person name="Gordon J.L."/>
            <person name="Armisen D."/>
            <person name="Proux-Wera E."/>
            <person name="Oheigeartaigh S.S."/>
            <person name="Byrne K.P."/>
            <person name="Wolfe K.H."/>
        </authorList>
    </citation>
    <scope>NUCLEOTIDE SEQUENCE [LARGE SCALE GENOMIC DNA]</scope>
    <source>
        <strain evidence="8">ATCC 22294 / BCRC 22015 / CBS 2517 / CECT 1963 / NBRC 1671 / NRRL Y-8276</strain>
    </source>
</reference>